<evidence type="ECO:0000313" key="1">
    <source>
        <dbReference type="EMBL" id="KAI0058250.1"/>
    </source>
</evidence>
<comment type="caution">
    <text evidence="1">The sequence shown here is derived from an EMBL/GenBank/DDBJ whole genome shotgun (WGS) entry which is preliminary data.</text>
</comment>
<dbReference type="EMBL" id="MU277237">
    <property type="protein sequence ID" value="KAI0058250.1"/>
    <property type="molecule type" value="Genomic_DNA"/>
</dbReference>
<dbReference type="Proteomes" id="UP000814140">
    <property type="component" value="Unassembled WGS sequence"/>
</dbReference>
<organism evidence="1 2">
    <name type="scientific">Artomyces pyxidatus</name>
    <dbReference type="NCBI Taxonomy" id="48021"/>
    <lineage>
        <taxon>Eukaryota</taxon>
        <taxon>Fungi</taxon>
        <taxon>Dikarya</taxon>
        <taxon>Basidiomycota</taxon>
        <taxon>Agaricomycotina</taxon>
        <taxon>Agaricomycetes</taxon>
        <taxon>Russulales</taxon>
        <taxon>Auriscalpiaceae</taxon>
        <taxon>Artomyces</taxon>
    </lineage>
</organism>
<name>A0ACB8SP88_9AGAM</name>
<keyword evidence="2" id="KW-1185">Reference proteome</keyword>
<gene>
    <name evidence="1" type="ORF">BV25DRAFT_1919457</name>
</gene>
<accession>A0ACB8SP88</accession>
<proteinExistence type="predicted"/>
<reference evidence="1" key="1">
    <citation type="submission" date="2021-03" db="EMBL/GenBank/DDBJ databases">
        <authorList>
            <consortium name="DOE Joint Genome Institute"/>
            <person name="Ahrendt S."/>
            <person name="Looney B.P."/>
            <person name="Miyauchi S."/>
            <person name="Morin E."/>
            <person name="Drula E."/>
            <person name="Courty P.E."/>
            <person name="Chicoki N."/>
            <person name="Fauchery L."/>
            <person name="Kohler A."/>
            <person name="Kuo A."/>
            <person name="Labutti K."/>
            <person name="Pangilinan J."/>
            <person name="Lipzen A."/>
            <person name="Riley R."/>
            <person name="Andreopoulos W."/>
            <person name="He G."/>
            <person name="Johnson J."/>
            <person name="Barry K.W."/>
            <person name="Grigoriev I.V."/>
            <person name="Nagy L."/>
            <person name="Hibbett D."/>
            <person name="Henrissat B."/>
            <person name="Matheny P.B."/>
            <person name="Labbe J."/>
            <person name="Martin F."/>
        </authorList>
    </citation>
    <scope>NUCLEOTIDE SEQUENCE</scope>
    <source>
        <strain evidence="1">HHB10654</strain>
    </source>
</reference>
<protein>
    <submittedName>
        <fullName evidence="1">Uncharacterized protein</fullName>
    </submittedName>
</protein>
<sequence>MSASSPASSSRLSQVTSSPPSQTATSTSNTLKQNSSLYVYIFLAIFGIMLALLSTVVARSITLRRQRQATLAAISNDLPDLSPLGERPRMWQVYLEKSATSEKGTSDLESGWEAITPVSAAVVNASCAPTHVGMGRYERARLFMPFFRHHSPELAEATPQEIQLAALIAMPSQSRERKESGEDMPVLELGVADVRVVRV</sequence>
<reference evidence="1" key="2">
    <citation type="journal article" date="2022" name="New Phytol.">
        <title>Evolutionary transition to the ectomycorrhizal habit in the genomes of a hyperdiverse lineage of mushroom-forming fungi.</title>
        <authorList>
            <person name="Looney B."/>
            <person name="Miyauchi S."/>
            <person name="Morin E."/>
            <person name="Drula E."/>
            <person name="Courty P.E."/>
            <person name="Kohler A."/>
            <person name="Kuo A."/>
            <person name="LaButti K."/>
            <person name="Pangilinan J."/>
            <person name="Lipzen A."/>
            <person name="Riley R."/>
            <person name="Andreopoulos W."/>
            <person name="He G."/>
            <person name="Johnson J."/>
            <person name="Nolan M."/>
            <person name="Tritt A."/>
            <person name="Barry K.W."/>
            <person name="Grigoriev I.V."/>
            <person name="Nagy L.G."/>
            <person name="Hibbett D."/>
            <person name="Henrissat B."/>
            <person name="Matheny P.B."/>
            <person name="Labbe J."/>
            <person name="Martin F.M."/>
        </authorList>
    </citation>
    <scope>NUCLEOTIDE SEQUENCE</scope>
    <source>
        <strain evidence="1">HHB10654</strain>
    </source>
</reference>
<evidence type="ECO:0000313" key="2">
    <source>
        <dbReference type="Proteomes" id="UP000814140"/>
    </source>
</evidence>